<evidence type="ECO:0000256" key="7">
    <source>
        <dbReference type="SAM" id="MobiDB-lite"/>
    </source>
</evidence>
<dbReference type="InterPro" id="IPR015943">
    <property type="entry name" value="WD40/YVTN_repeat-like_dom_sf"/>
</dbReference>
<dbReference type="PANTHER" id="PTHR16038:SF4">
    <property type="entry name" value="WD REPEAT-CONTAINING PROTEIN 74"/>
    <property type="match status" value="1"/>
</dbReference>
<dbReference type="CDD" id="cd22858">
    <property type="entry name" value="Nsa1"/>
    <property type="match status" value="1"/>
</dbReference>
<comment type="subcellular location">
    <subcellularLocation>
        <location evidence="2">Nucleus</location>
        <location evidence="2">Nucleolus</location>
    </subcellularLocation>
</comment>
<evidence type="ECO:0000256" key="1">
    <source>
        <dbReference type="ARBA" id="ARBA00002889"/>
    </source>
</evidence>
<reference evidence="8 9" key="1">
    <citation type="submission" date="2020-11" db="EMBL/GenBank/DDBJ databases">
        <title>Kefir isolates.</title>
        <authorList>
            <person name="Marcisauskas S."/>
            <person name="Kim Y."/>
            <person name="Blasche S."/>
        </authorList>
    </citation>
    <scope>NUCLEOTIDE SEQUENCE [LARGE SCALE GENOMIC DNA]</scope>
    <source>
        <strain evidence="8 9">OG2</strain>
    </source>
</reference>
<dbReference type="GO" id="GO:0042273">
    <property type="term" value="P:ribosomal large subunit biogenesis"/>
    <property type="evidence" value="ECO:0007669"/>
    <property type="project" value="InterPro"/>
</dbReference>
<dbReference type="GO" id="GO:0030687">
    <property type="term" value="C:preribosome, large subunit precursor"/>
    <property type="evidence" value="ECO:0007669"/>
    <property type="project" value="TreeGrafter"/>
</dbReference>
<keyword evidence="9" id="KW-1185">Reference proteome</keyword>
<evidence type="ECO:0000313" key="8">
    <source>
        <dbReference type="EMBL" id="KAG0672611.1"/>
    </source>
</evidence>
<dbReference type="InterPro" id="IPR037379">
    <property type="entry name" value="WDR74/Nsa1"/>
</dbReference>
<dbReference type="Proteomes" id="UP000750334">
    <property type="component" value="Unassembled WGS sequence"/>
</dbReference>
<keyword evidence="6" id="KW-0690">Ribosome biogenesis</keyword>
<evidence type="ECO:0000256" key="4">
    <source>
        <dbReference type="ARBA" id="ARBA00011187"/>
    </source>
</evidence>
<proteinExistence type="inferred from homology"/>
<gene>
    <name evidence="8" type="primary">NSA1</name>
    <name evidence="8" type="ORF">C6P45_000042</name>
</gene>
<feature type="region of interest" description="Disordered" evidence="7">
    <location>
        <begin position="414"/>
        <end position="453"/>
    </location>
</feature>
<comment type="subunit">
    <text evidence="4">Component of the pre-66S ribosomal particle.</text>
</comment>
<dbReference type="InterPro" id="IPR036322">
    <property type="entry name" value="WD40_repeat_dom_sf"/>
</dbReference>
<dbReference type="OrthoDB" id="18388at2759"/>
<sequence length="453" mass="51280">MRLLVSCSHNGSVKEIVCNKGTDTSIQTALQPFSTRANLISGGSSGTVSQMLAVSDTLLLCARDSGVVELYRSKQKPIEYEPLEGEQEDLRPRFDISEFELLSSVNGLLDDSKLEHISKKSAKRTKIYDTFVSLSPLSQKKNTHFLLGTKSGLIHIIKIGNSQKLNVVKTHELKAPIDFVQIYDNETNAKEVVFAYGGEENLVKLMKLFSNYTEVEKIWEAKNVANDRLDMRVPVWPTALKFLDPIKSGNIDSDKLNYQFVVVTHWSHLGIYQTQHGRKPLHYIDLLPNKEPISNLEMVADKADELTPAGNLKSSDIDNFTFVATDFKKNVLRFNNKGRLITKFGRDDIVGSPYFIKVINEKYLVQGGVDRYVRVFDLQSARRITKVYVTGKCSNVVMLDDDEIEIPIPAEEKKKAEQIKKKRQHQPDNETEQDVEELWDHLESGSKSKKAKS</sequence>
<dbReference type="PANTHER" id="PTHR16038">
    <property type="entry name" value="NOP SEVEN ASSOCIATED PROTEIN 1"/>
    <property type="match status" value="1"/>
</dbReference>
<evidence type="ECO:0000256" key="2">
    <source>
        <dbReference type="ARBA" id="ARBA00004604"/>
    </source>
</evidence>
<dbReference type="Gene3D" id="2.130.10.10">
    <property type="entry name" value="YVTN repeat-like/Quinoprotein amine dehydrogenase"/>
    <property type="match status" value="1"/>
</dbReference>
<dbReference type="SUPFAM" id="SSF50978">
    <property type="entry name" value="WD40 repeat-like"/>
    <property type="match status" value="1"/>
</dbReference>
<dbReference type="AlphaFoldDB" id="A0A9P6WFY0"/>
<evidence type="ECO:0000256" key="5">
    <source>
        <dbReference type="ARBA" id="ARBA00014234"/>
    </source>
</evidence>
<dbReference type="GO" id="GO:0006364">
    <property type="term" value="P:rRNA processing"/>
    <property type="evidence" value="ECO:0007669"/>
    <property type="project" value="UniProtKB-KW"/>
</dbReference>
<comment type="caution">
    <text evidence="8">The sequence shown here is derived from an EMBL/GenBank/DDBJ whole genome shotgun (WGS) entry which is preliminary data.</text>
</comment>
<evidence type="ECO:0000256" key="3">
    <source>
        <dbReference type="ARBA" id="ARBA00007861"/>
    </source>
</evidence>
<protein>
    <recommendedName>
        <fullName evidence="5">Ribosome biogenesis protein NSA1</fullName>
    </recommendedName>
</protein>
<accession>A0A9P6WFY0</accession>
<evidence type="ECO:0000313" key="9">
    <source>
        <dbReference type="Proteomes" id="UP000750334"/>
    </source>
</evidence>
<comment type="similarity">
    <text evidence="3">Belongs to the NSA1 family.</text>
</comment>
<dbReference type="GO" id="GO:0005730">
    <property type="term" value="C:nucleolus"/>
    <property type="evidence" value="ECO:0007669"/>
    <property type="project" value="UniProtKB-SubCell"/>
</dbReference>
<organism evidence="8 9">
    <name type="scientific">Maudiozyma exigua</name>
    <name type="common">Yeast</name>
    <name type="synonym">Kazachstania exigua</name>
    <dbReference type="NCBI Taxonomy" id="34358"/>
    <lineage>
        <taxon>Eukaryota</taxon>
        <taxon>Fungi</taxon>
        <taxon>Dikarya</taxon>
        <taxon>Ascomycota</taxon>
        <taxon>Saccharomycotina</taxon>
        <taxon>Saccharomycetes</taxon>
        <taxon>Saccharomycetales</taxon>
        <taxon>Saccharomycetaceae</taxon>
        <taxon>Maudiozyma</taxon>
    </lineage>
</organism>
<name>A0A9P6WFY0_MAUEX</name>
<comment type="function">
    <text evidence="1">Involved in the biogenesis of the 60S ribosomal subunit.</text>
</comment>
<evidence type="ECO:0000256" key="6">
    <source>
        <dbReference type="ARBA" id="ARBA00022517"/>
    </source>
</evidence>
<dbReference type="EMBL" id="PUHR01000001">
    <property type="protein sequence ID" value="KAG0672611.1"/>
    <property type="molecule type" value="Genomic_DNA"/>
</dbReference>